<name>A0ABV3FLQ8_9NOCA</name>
<dbReference type="Gene3D" id="3.40.50.1820">
    <property type="entry name" value="alpha/beta hydrolase"/>
    <property type="match status" value="1"/>
</dbReference>
<accession>A0ABV3FLQ8</accession>
<evidence type="ECO:0000313" key="2">
    <source>
        <dbReference type="Proteomes" id="UP001551695"/>
    </source>
</evidence>
<dbReference type="Proteomes" id="UP001551695">
    <property type="component" value="Unassembled WGS sequence"/>
</dbReference>
<gene>
    <name evidence="1" type="ORF">AB0I48_02185</name>
</gene>
<organism evidence="1 2">
    <name type="scientific">Nocardia aurea</name>
    <dbReference type="NCBI Taxonomy" id="2144174"/>
    <lineage>
        <taxon>Bacteria</taxon>
        <taxon>Bacillati</taxon>
        <taxon>Actinomycetota</taxon>
        <taxon>Actinomycetes</taxon>
        <taxon>Mycobacteriales</taxon>
        <taxon>Nocardiaceae</taxon>
        <taxon>Nocardia</taxon>
    </lineage>
</organism>
<keyword evidence="2" id="KW-1185">Reference proteome</keyword>
<dbReference type="SUPFAM" id="SSF53474">
    <property type="entry name" value="alpha/beta-Hydrolases"/>
    <property type="match status" value="1"/>
</dbReference>
<comment type="caution">
    <text evidence="1">The sequence shown here is derived from an EMBL/GenBank/DDBJ whole genome shotgun (WGS) entry which is preliminary data.</text>
</comment>
<proteinExistence type="predicted"/>
<dbReference type="RefSeq" id="WP_357779539.1">
    <property type="nucleotide sequence ID" value="NZ_JBFAKC010000001.1"/>
</dbReference>
<evidence type="ECO:0000313" key="1">
    <source>
        <dbReference type="EMBL" id="MEV0706352.1"/>
    </source>
</evidence>
<sequence length="312" mass="33537">MSTIVLVHGIAQEQLSADSLEAEWLPALAGGVRTAGHHELADRLWRDSRPSGVTTRMAYYGDRFTDPDAQGSGGRALDDTALDLAALDLAERLSVEWLRTAAEYAADPRDRAEATRRLLNIDGAGEGAQGPAAALRPALNALARLRWFAPFGLGLAGKFVWRAVSQVSSYLTEETVRQCAQDRVLEHVDADTRLVIGHSLGSVVAYEALHRTTGPVSFLTLGSPLGLRSIVYDRLRPAPPRVPDAVSAWTNVVDRDDLVAAHLDLEPYFPPARDSRVVPHTLPFVDNGSAPHSAVNYLTKAAVGRAVAAALS</sequence>
<dbReference type="InterPro" id="IPR029058">
    <property type="entry name" value="AB_hydrolase_fold"/>
</dbReference>
<dbReference type="EMBL" id="JBFAKC010000001">
    <property type="protein sequence ID" value="MEV0706352.1"/>
    <property type="molecule type" value="Genomic_DNA"/>
</dbReference>
<protein>
    <recommendedName>
        <fullName evidence="3">Alpha/beta hydrolase</fullName>
    </recommendedName>
</protein>
<evidence type="ECO:0008006" key="3">
    <source>
        <dbReference type="Google" id="ProtNLM"/>
    </source>
</evidence>
<reference evidence="1 2" key="1">
    <citation type="submission" date="2024-06" db="EMBL/GenBank/DDBJ databases">
        <title>The Natural Products Discovery Center: Release of the First 8490 Sequenced Strains for Exploring Actinobacteria Biosynthetic Diversity.</title>
        <authorList>
            <person name="Kalkreuter E."/>
            <person name="Kautsar S.A."/>
            <person name="Yang D."/>
            <person name="Bader C.D."/>
            <person name="Teijaro C.N."/>
            <person name="Fluegel L."/>
            <person name="Davis C.M."/>
            <person name="Simpson J.R."/>
            <person name="Lauterbach L."/>
            <person name="Steele A.D."/>
            <person name="Gui C."/>
            <person name="Meng S."/>
            <person name="Li G."/>
            <person name="Viehrig K."/>
            <person name="Ye F."/>
            <person name="Su P."/>
            <person name="Kiefer A.F."/>
            <person name="Nichols A."/>
            <person name="Cepeda A.J."/>
            <person name="Yan W."/>
            <person name="Fan B."/>
            <person name="Jiang Y."/>
            <person name="Adhikari A."/>
            <person name="Zheng C.-J."/>
            <person name="Schuster L."/>
            <person name="Cowan T.M."/>
            <person name="Smanski M.J."/>
            <person name="Chevrette M.G."/>
            <person name="De Carvalho L.P.S."/>
            <person name="Shen B."/>
        </authorList>
    </citation>
    <scope>NUCLEOTIDE SEQUENCE [LARGE SCALE GENOMIC DNA]</scope>
    <source>
        <strain evidence="1 2">NPDC050403</strain>
    </source>
</reference>